<sequence length="199" mass="23130">MNYYYREVNPDLRQYVRSILVFDAGGKKSNLPVVTRGIPALFYKEDHSIFLYGESVPDEEWSSEKNKTRIAFLFKPFSLPAAFKCSAKELKESPLDLGRWNARKSKALQDHLHHSKSTADKIKCLERFISGQIERNRRDCEMIRCATDALMQDSSAEVLAQLVAKLNLTERTFQRIFKKYVGVSANEYRRICQHYFAFS</sequence>
<evidence type="ECO:0000313" key="2">
    <source>
        <dbReference type="Proteomes" id="UP000316008"/>
    </source>
</evidence>
<accession>A0A556N776</accession>
<dbReference type="RefSeq" id="WP_144331513.1">
    <property type="nucleotide sequence ID" value="NZ_VLPL01000001.1"/>
</dbReference>
<dbReference type="EMBL" id="VLPL01000001">
    <property type="protein sequence ID" value="TSJ47978.1"/>
    <property type="molecule type" value="Genomic_DNA"/>
</dbReference>
<protein>
    <recommendedName>
        <fullName evidence="3">AraC family transcriptional regulator</fullName>
    </recommendedName>
</protein>
<gene>
    <name evidence="1" type="ORF">FO442_02265</name>
</gene>
<proteinExistence type="predicted"/>
<dbReference type="Proteomes" id="UP000316008">
    <property type="component" value="Unassembled WGS sequence"/>
</dbReference>
<dbReference type="AlphaFoldDB" id="A0A556N776"/>
<reference evidence="1 2" key="1">
    <citation type="submission" date="2019-07" db="EMBL/GenBank/DDBJ databases">
        <authorList>
            <person name="Huq M.A."/>
        </authorList>
    </citation>
    <scope>NUCLEOTIDE SEQUENCE [LARGE SCALE GENOMIC DNA]</scope>
    <source>
        <strain evidence="1 2">MAH-3</strain>
    </source>
</reference>
<dbReference type="OrthoDB" id="511992at2"/>
<dbReference type="Gene3D" id="1.10.10.60">
    <property type="entry name" value="Homeodomain-like"/>
    <property type="match status" value="1"/>
</dbReference>
<evidence type="ECO:0008006" key="3">
    <source>
        <dbReference type="Google" id="ProtNLM"/>
    </source>
</evidence>
<comment type="caution">
    <text evidence="1">The sequence shown here is derived from an EMBL/GenBank/DDBJ whole genome shotgun (WGS) entry which is preliminary data.</text>
</comment>
<organism evidence="1 2">
    <name type="scientific">Fluviicola chungangensis</name>
    <dbReference type="NCBI Taxonomy" id="2597671"/>
    <lineage>
        <taxon>Bacteria</taxon>
        <taxon>Pseudomonadati</taxon>
        <taxon>Bacteroidota</taxon>
        <taxon>Flavobacteriia</taxon>
        <taxon>Flavobacteriales</taxon>
        <taxon>Crocinitomicaceae</taxon>
        <taxon>Fluviicola</taxon>
    </lineage>
</organism>
<evidence type="ECO:0000313" key="1">
    <source>
        <dbReference type="EMBL" id="TSJ47978.1"/>
    </source>
</evidence>
<name>A0A556N776_9FLAO</name>
<keyword evidence="2" id="KW-1185">Reference proteome</keyword>